<accession>D8TTC9</accession>
<name>D8TTC9_VOLCA</name>
<feature type="domain" description="Pherophorin" evidence="2">
    <location>
        <begin position="349"/>
        <end position="504"/>
    </location>
</feature>
<dbReference type="STRING" id="3068.D8TTC9"/>
<feature type="signal peptide" evidence="1">
    <location>
        <begin position="1"/>
        <end position="20"/>
    </location>
</feature>
<evidence type="ECO:0000313" key="4">
    <source>
        <dbReference type="Proteomes" id="UP000001058"/>
    </source>
</evidence>
<reference evidence="3 4" key="1">
    <citation type="journal article" date="2010" name="Science">
        <title>Genomic analysis of organismal complexity in the multicellular green alga Volvox carteri.</title>
        <authorList>
            <person name="Prochnik S.E."/>
            <person name="Umen J."/>
            <person name="Nedelcu A.M."/>
            <person name="Hallmann A."/>
            <person name="Miller S.M."/>
            <person name="Nishii I."/>
            <person name="Ferris P."/>
            <person name="Kuo A."/>
            <person name="Mitros T."/>
            <person name="Fritz-Laylin L.K."/>
            <person name="Hellsten U."/>
            <person name="Chapman J."/>
            <person name="Simakov O."/>
            <person name="Rensing S.A."/>
            <person name="Terry A."/>
            <person name="Pangilinan J."/>
            <person name="Kapitonov V."/>
            <person name="Jurka J."/>
            <person name="Salamov A."/>
            <person name="Shapiro H."/>
            <person name="Schmutz J."/>
            <person name="Grimwood J."/>
            <person name="Lindquist E."/>
            <person name="Lucas S."/>
            <person name="Grigoriev I.V."/>
            <person name="Schmitt R."/>
            <person name="Kirk D."/>
            <person name="Rokhsar D.S."/>
        </authorList>
    </citation>
    <scope>NUCLEOTIDE SEQUENCE [LARGE SCALE GENOMIC DNA]</scope>
    <source>
        <strain evidence="4">f. Nagariensis / Eve</strain>
    </source>
</reference>
<sequence length="512" mass="53879">MMRKALLALCVATAFAVAQAQNVAYPNFPYCQCIKSPSPYSLEPVVKSNRTGQYCFTLRVTKPSPSATGYCATKADIKKIEINVNQVCDVFGNVVNATLNGVPTKVGPAFDTPPDGPNTSRILRFTQLNLGLDSDGAMLCITLGQNDKGKGCTTLEDLCAPPAGAPKGTCSLALFDSKPDCCPISRVSPPAPPPPPPPPPPEPVAVPITPPCKTCVYATITALPPLLFPFQLTPSICQSVADKIAGDLEMIVTSYSIGYSGATITCSGNVIKVCASFSLPPGAPYTGLQADISNALTFWLSLLAPSTGCPAYFANHQVTVTVGGDGDPNSVTCLEGTATTTCKPGNPDFPKCECETKPAATRFAALPTLTQEPGRPSNRTNSTLYCFTLQVVAPLNPNGLCGNTTTLLKAELWGNDIPTQRRKILALAFKAAGASSPLRYLSPSWGSAGEQTLKVSGLNWDASQADGAKICMELSNDTNLKTFCNTGQDTCWINLFSPDKQCCPLFAASLTP</sequence>
<dbReference type="GeneID" id="9618902"/>
<dbReference type="AlphaFoldDB" id="D8TTC9"/>
<evidence type="ECO:0000259" key="2">
    <source>
        <dbReference type="Pfam" id="PF12499"/>
    </source>
</evidence>
<dbReference type="eggNOG" id="ENOG502QQEE">
    <property type="taxonomic scope" value="Eukaryota"/>
</dbReference>
<feature type="domain" description="Pherophorin" evidence="2">
    <location>
        <begin position="28"/>
        <end position="183"/>
    </location>
</feature>
<dbReference type="Proteomes" id="UP000001058">
    <property type="component" value="Unassembled WGS sequence"/>
</dbReference>
<dbReference type="EMBL" id="GL378336">
    <property type="protein sequence ID" value="EFJ49179.1"/>
    <property type="molecule type" value="Genomic_DNA"/>
</dbReference>
<dbReference type="Pfam" id="PF12499">
    <property type="entry name" value="DUF3707"/>
    <property type="match status" value="2"/>
</dbReference>
<keyword evidence="4" id="KW-1185">Reference proteome</keyword>
<protein>
    <submittedName>
        <fullName evidence="3">Extracellular matrix glycoprotein pherophorin I</fullName>
    </submittedName>
</protein>
<dbReference type="OrthoDB" id="530420at2759"/>
<organism evidence="4">
    <name type="scientific">Volvox carteri f. nagariensis</name>
    <dbReference type="NCBI Taxonomy" id="3068"/>
    <lineage>
        <taxon>Eukaryota</taxon>
        <taxon>Viridiplantae</taxon>
        <taxon>Chlorophyta</taxon>
        <taxon>core chlorophytes</taxon>
        <taxon>Chlorophyceae</taxon>
        <taxon>CS clade</taxon>
        <taxon>Chlamydomonadales</taxon>
        <taxon>Volvocaceae</taxon>
        <taxon>Volvox</taxon>
    </lineage>
</organism>
<dbReference type="RefSeq" id="XP_002949627.1">
    <property type="nucleotide sequence ID" value="XM_002949581.1"/>
</dbReference>
<evidence type="ECO:0000256" key="1">
    <source>
        <dbReference type="SAM" id="SignalP"/>
    </source>
</evidence>
<dbReference type="InterPro" id="IPR024616">
    <property type="entry name" value="Pherophorin"/>
</dbReference>
<keyword evidence="1" id="KW-0732">Signal</keyword>
<gene>
    <name evidence="3" type="primary">phI</name>
    <name evidence="3" type="ORF">VOLCADRAFT_104381</name>
</gene>
<dbReference type="KEGG" id="vcn:VOLCADRAFT_104381"/>
<evidence type="ECO:0000313" key="3">
    <source>
        <dbReference type="EMBL" id="EFJ49179.1"/>
    </source>
</evidence>
<proteinExistence type="predicted"/>
<feature type="chain" id="PRO_5003123848" evidence="1">
    <location>
        <begin position="21"/>
        <end position="512"/>
    </location>
</feature>
<dbReference type="InParanoid" id="D8TTC9"/>